<accession>A0AAW5LBT1</accession>
<comment type="caution">
    <text evidence="1">The sequence shown here is derived from an EMBL/GenBank/DDBJ whole genome shotgun (WGS) entry which is preliminary data.</text>
</comment>
<gene>
    <name evidence="1" type="ORF">MUU45_001770</name>
</gene>
<evidence type="ECO:0000313" key="2">
    <source>
        <dbReference type="Proteomes" id="UP001206350"/>
    </source>
</evidence>
<evidence type="ECO:0000313" key="1">
    <source>
        <dbReference type="EMBL" id="MCQ9121282.1"/>
    </source>
</evidence>
<dbReference type="RefSeq" id="WP_123809063.1">
    <property type="nucleotide sequence ID" value="NZ_JALJCU010000009.1"/>
</dbReference>
<dbReference type="EMBL" id="JALJCU010000009">
    <property type="protein sequence ID" value="MCQ9121282.1"/>
    <property type="molecule type" value="Genomic_DNA"/>
</dbReference>
<keyword evidence="2" id="KW-1185">Reference proteome</keyword>
<protein>
    <submittedName>
        <fullName evidence="1">FMN-dependent NADH-azoreductase</fullName>
    </submittedName>
</protein>
<organism evidence="1 2">
    <name type="scientific">Rodentibacter pneumotropicus</name>
    <dbReference type="NCBI Taxonomy" id="758"/>
    <lineage>
        <taxon>Bacteria</taxon>
        <taxon>Pseudomonadati</taxon>
        <taxon>Pseudomonadota</taxon>
        <taxon>Gammaproteobacteria</taxon>
        <taxon>Pasteurellales</taxon>
        <taxon>Pasteurellaceae</taxon>
        <taxon>Rodentibacter</taxon>
    </lineage>
</organism>
<dbReference type="AlphaFoldDB" id="A0AAW5LBT1"/>
<proteinExistence type="predicted"/>
<name>A0AAW5LBT1_9PAST</name>
<reference evidence="1 2" key="1">
    <citation type="journal article" date="2022" name="Microbiol. Spectr.">
        <title>Microbiota of the Pregnant Mouse: Characterization of the Bacterial Communities in the Oral Cavity, Lung, Intestine, and Vagina through Culture and DNA Sequencing.</title>
        <authorList>
            <person name="Greenberg J.M."/>
            <person name="Romero R."/>
            <person name="Winters A.D."/>
            <person name="Galaz J."/>
            <person name="Garcia-Flores V."/>
            <person name="Arenas-Hernandez M."/>
            <person name="Panzer J."/>
            <person name="Shaffer Z."/>
            <person name="Kracht D.J."/>
            <person name="Gomez-Lopez N."/>
            <person name="Theis K.R."/>
        </authorList>
    </citation>
    <scope>NUCLEOTIDE SEQUENCE [LARGE SCALE GENOMIC DNA]</scope>
    <source>
        <strain evidence="1 2">MAC-C1-H1</strain>
    </source>
</reference>
<sequence length="58" mass="6632">MKKTDVAQQIVDIQTLLEIAKDNVLEDRNDDALKLLQRARWEMKSVAWKVAPVLGRLG</sequence>
<dbReference type="Proteomes" id="UP001206350">
    <property type="component" value="Unassembled WGS sequence"/>
</dbReference>